<dbReference type="RefSeq" id="XP_013891347.1">
    <property type="nucleotide sequence ID" value="XM_014035893.1"/>
</dbReference>
<accession>A0A0D2IWI0</accession>
<organism evidence="2 3">
    <name type="scientific">Monoraphidium neglectum</name>
    <dbReference type="NCBI Taxonomy" id="145388"/>
    <lineage>
        <taxon>Eukaryota</taxon>
        <taxon>Viridiplantae</taxon>
        <taxon>Chlorophyta</taxon>
        <taxon>core chlorophytes</taxon>
        <taxon>Chlorophyceae</taxon>
        <taxon>CS clade</taxon>
        <taxon>Sphaeropleales</taxon>
        <taxon>Selenastraceae</taxon>
        <taxon>Monoraphidium</taxon>
    </lineage>
</organism>
<gene>
    <name evidence="2" type="ORF">MNEG_15637</name>
</gene>
<keyword evidence="3" id="KW-1185">Reference proteome</keyword>
<proteinExistence type="predicted"/>
<dbReference type="Proteomes" id="UP000054498">
    <property type="component" value="Unassembled WGS sequence"/>
</dbReference>
<dbReference type="EMBL" id="KK105731">
    <property type="protein sequence ID" value="KIY92327.1"/>
    <property type="molecule type" value="Genomic_DNA"/>
</dbReference>
<dbReference type="AlphaFoldDB" id="A0A0D2IWI0"/>
<dbReference type="KEGG" id="mng:MNEG_15637"/>
<feature type="non-terminal residue" evidence="2">
    <location>
        <position position="1"/>
    </location>
</feature>
<evidence type="ECO:0000313" key="2">
    <source>
        <dbReference type="EMBL" id="KIY92327.1"/>
    </source>
</evidence>
<protein>
    <submittedName>
        <fullName evidence="2">Uncharacterized protein</fullName>
    </submittedName>
</protein>
<dbReference type="GeneID" id="25733318"/>
<feature type="region of interest" description="Disordered" evidence="1">
    <location>
        <begin position="1"/>
        <end position="54"/>
    </location>
</feature>
<feature type="compositionally biased region" description="Basic residues" evidence="1">
    <location>
        <begin position="14"/>
        <end position="38"/>
    </location>
</feature>
<name>A0A0D2IWI0_9CHLO</name>
<reference evidence="2 3" key="1">
    <citation type="journal article" date="2013" name="BMC Genomics">
        <title>Reconstruction of the lipid metabolism for the microalga Monoraphidium neglectum from its genome sequence reveals characteristics suitable for biofuel production.</title>
        <authorList>
            <person name="Bogen C."/>
            <person name="Al-Dilaimi A."/>
            <person name="Albersmeier A."/>
            <person name="Wichmann J."/>
            <person name="Grundmann M."/>
            <person name="Rupp O."/>
            <person name="Lauersen K.J."/>
            <person name="Blifernez-Klassen O."/>
            <person name="Kalinowski J."/>
            <person name="Goesmann A."/>
            <person name="Mussgnug J.H."/>
            <person name="Kruse O."/>
        </authorList>
    </citation>
    <scope>NUCLEOTIDE SEQUENCE [LARGE SCALE GENOMIC DNA]</scope>
    <source>
        <strain evidence="2 3">SAG 48.87</strain>
    </source>
</reference>
<feature type="non-terminal residue" evidence="2">
    <location>
        <position position="54"/>
    </location>
</feature>
<evidence type="ECO:0000313" key="3">
    <source>
        <dbReference type="Proteomes" id="UP000054498"/>
    </source>
</evidence>
<sequence length="54" mass="6234">VHRAQGLHPAAPRGPHRWPRHRRGPPLHHGPRFGRRRSGPGGRRRQEEQGLLLM</sequence>
<evidence type="ECO:0000256" key="1">
    <source>
        <dbReference type="SAM" id="MobiDB-lite"/>
    </source>
</evidence>